<reference evidence="7" key="1">
    <citation type="submission" date="2020-10" db="EMBL/GenBank/DDBJ databases">
        <authorList>
            <person name="Gilroy R."/>
        </authorList>
    </citation>
    <scope>NUCLEOTIDE SEQUENCE</scope>
    <source>
        <strain evidence="7">USAMLcec3-3695</strain>
    </source>
</reference>
<dbReference type="AlphaFoldDB" id="A0A9D1ME56"/>
<gene>
    <name evidence="7" type="ORF">IAA61_11360</name>
</gene>
<dbReference type="PANTHER" id="PTHR35936:SF17">
    <property type="entry name" value="ARGININE-BINDING EXTRACELLULAR PROTEIN ARTP"/>
    <property type="match status" value="1"/>
</dbReference>
<protein>
    <submittedName>
        <fullName evidence="7">Transporter substrate-binding domain-containing protein</fullName>
    </submittedName>
</protein>
<evidence type="ECO:0000256" key="5">
    <source>
        <dbReference type="SAM" id="SignalP"/>
    </source>
</evidence>
<accession>A0A9D1ME56</accession>
<feature type="domain" description="Solute-binding protein family 3/N-terminal" evidence="6">
    <location>
        <begin position="4"/>
        <end position="166"/>
    </location>
</feature>
<dbReference type="PROSITE" id="PS01039">
    <property type="entry name" value="SBP_BACTERIAL_3"/>
    <property type="match status" value="1"/>
</dbReference>
<comment type="similarity">
    <text evidence="2 4">Belongs to the bacterial solute-binding protein 3 family.</text>
</comment>
<dbReference type="EMBL" id="DVNB01000118">
    <property type="protein sequence ID" value="HIU58392.1"/>
    <property type="molecule type" value="Genomic_DNA"/>
</dbReference>
<proteinExistence type="inferred from homology"/>
<feature type="chain" id="PRO_5038800264" evidence="5">
    <location>
        <begin position="22"/>
        <end position="279"/>
    </location>
</feature>
<organism evidence="7 8">
    <name type="scientific">Candidatus Ornithomonoglobus merdipullorum</name>
    <dbReference type="NCBI Taxonomy" id="2840895"/>
    <lineage>
        <taxon>Bacteria</taxon>
        <taxon>Bacillati</taxon>
        <taxon>Bacillota</taxon>
        <taxon>Clostridia</taxon>
        <taxon>Candidatus Ornithomonoglobus</taxon>
    </lineage>
</organism>
<dbReference type="SUPFAM" id="SSF53850">
    <property type="entry name" value="Periplasmic binding protein-like II"/>
    <property type="match status" value="2"/>
</dbReference>
<sequence length="279" mass="29318">MNKKIVSLTAAAVLALSAVLAGCSGGGDTADTGADNQDQTTKTITSEADLAGARIGVQLGTTGDILASDYEAEGATVERYTKGADAVQALTQGKIDCVVIDQQPAEAFVAVNDGLKILDQTFEPEEYAICISKDNTELKDQINGALAELKADGTIDSIIANYIGDDTKGQSPYESPADVSRDNGTLVVATNATFEPYEYMENGEVVGIDIDIAQAICDKLGMELQVDNIEFDAIITAVQSGRADIGIAGMTVTEDRLQSIDFTDTYATSTQVIIVPDNQ</sequence>
<evidence type="ECO:0000256" key="2">
    <source>
        <dbReference type="ARBA" id="ARBA00010333"/>
    </source>
</evidence>
<reference evidence="7" key="2">
    <citation type="journal article" date="2021" name="PeerJ">
        <title>Extensive microbial diversity within the chicken gut microbiome revealed by metagenomics and culture.</title>
        <authorList>
            <person name="Gilroy R."/>
            <person name="Ravi A."/>
            <person name="Getino M."/>
            <person name="Pursley I."/>
            <person name="Horton D.L."/>
            <person name="Alikhan N.F."/>
            <person name="Baker D."/>
            <person name="Gharbi K."/>
            <person name="Hall N."/>
            <person name="Watson M."/>
            <person name="Adriaenssens E.M."/>
            <person name="Foster-Nyarko E."/>
            <person name="Jarju S."/>
            <person name="Secka A."/>
            <person name="Antonio M."/>
            <person name="Oren A."/>
            <person name="Chaudhuri R.R."/>
            <person name="La Ragione R."/>
            <person name="Hildebrand F."/>
            <person name="Pallen M.J."/>
        </authorList>
    </citation>
    <scope>NUCLEOTIDE SEQUENCE</scope>
    <source>
        <strain evidence="7">USAMLcec3-3695</strain>
    </source>
</reference>
<name>A0A9D1ME56_9FIRM</name>
<dbReference type="PANTHER" id="PTHR35936">
    <property type="entry name" value="MEMBRANE-BOUND LYTIC MUREIN TRANSGLYCOSYLASE F"/>
    <property type="match status" value="1"/>
</dbReference>
<comment type="subcellular location">
    <subcellularLocation>
        <location evidence="1">Cell envelope</location>
    </subcellularLocation>
</comment>
<dbReference type="Pfam" id="PF00497">
    <property type="entry name" value="SBP_bac_3"/>
    <property type="match status" value="2"/>
</dbReference>
<dbReference type="InterPro" id="IPR001638">
    <property type="entry name" value="Solute-binding_3/MltF_N"/>
</dbReference>
<dbReference type="Gene3D" id="3.40.190.10">
    <property type="entry name" value="Periplasmic binding protein-like II"/>
    <property type="match status" value="3"/>
</dbReference>
<evidence type="ECO:0000259" key="6">
    <source>
        <dbReference type="SMART" id="SM00062"/>
    </source>
</evidence>
<dbReference type="Proteomes" id="UP000824109">
    <property type="component" value="Unassembled WGS sequence"/>
</dbReference>
<keyword evidence="3 5" id="KW-0732">Signal</keyword>
<evidence type="ECO:0000313" key="7">
    <source>
        <dbReference type="EMBL" id="HIU58392.1"/>
    </source>
</evidence>
<evidence type="ECO:0000256" key="4">
    <source>
        <dbReference type="RuleBase" id="RU003744"/>
    </source>
</evidence>
<dbReference type="InterPro" id="IPR018313">
    <property type="entry name" value="SBP_3_CS"/>
</dbReference>
<dbReference type="PROSITE" id="PS51257">
    <property type="entry name" value="PROKAR_LIPOPROTEIN"/>
    <property type="match status" value="1"/>
</dbReference>
<evidence type="ECO:0000313" key="8">
    <source>
        <dbReference type="Proteomes" id="UP000824109"/>
    </source>
</evidence>
<dbReference type="GO" id="GO:0030313">
    <property type="term" value="C:cell envelope"/>
    <property type="evidence" value="ECO:0007669"/>
    <property type="project" value="UniProtKB-SubCell"/>
</dbReference>
<evidence type="ECO:0000256" key="3">
    <source>
        <dbReference type="ARBA" id="ARBA00022729"/>
    </source>
</evidence>
<evidence type="ECO:0000256" key="1">
    <source>
        <dbReference type="ARBA" id="ARBA00004196"/>
    </source>
</evidence>
<comment type="caution">
    <text evidence="7">The sequence shown here is derived from an EMBL/GenBank/DDBJ whole genome shotgun (WGS) entry which is preliminary data.</text>
</comment>
<dbReference type="SMART" id="SM00062">
    <property type="entry name" value="PBPb"/>
    <property type="match status" value="1"/>
</dbReference>
<feature type="signal peptide" evidence="5">
    <location>
        <begin position="1"/>
        <end position="21"/>
    </location>
</feature>